<feature type="region of interest" description="Disordered" evidence="1">
    <location>
        <begin position="31"/>
        <end position="75"/>
    </location>
</feature>
<feature type="compositionally biased region" description="Basic and acidic residues" evidence="1">
    <location>
        <begin position="254"/>
        <end position="271"/>
    </location>
</feature>
<sequence>MGQHRATGDRQVGPVEDELVAVVLVRRTTACDGAARHPSEHDPHGRGRDRRRAPGTERRGGPAPHLRGDRGPGRVLVRPGELEALQARTAVVRDHRADTHRAVAHHDRQVRHVAARPRRPERRLHHVLGDDHGERERAVVVGVRSAGRPAVRDGRRAGADHRGALPGQLLGDQVGERPGPVHLDAGRRRWQDLHDRRGRGGEHRRRDVRSAAERVGERGQGIATRLTPQRAEETLLGRRGHGDHRARRIDPELHGRRVAPHELERRVDADAHAPTVPHPGGARGGRRRSVENPGR</sequence>
<organism evidence="2 3">
    <name type="scientific">Curtobacterium luteum</name>
    <dbReference type="NCBI Taxonomy" id="33881"/>
    <lineage>
        <taxon>Bacteria</taxon>
        <taxon>Bacillati</taxon>
        <taxon>Actinomycetota</taxon>
        <taxon>Actinomycetes</taxon>
        <taxon>Micrococcales</taxon>
        <taxon>Microbacteriaceae</taxon>
        <taxon>Curtobacterium</taxon>
    </lineage>
</organism>
<accession>A0A175RMR0</accession>
<protein>
    <submittedName>
        <fullName evidence="2">Uncharacterized protein</fullName>
    </submittedName>
</protein>
<feature type="region of interest" description="Disordered" evidence="1">
    <location>
        <begin position="145"/>
        <end position="222"/>
    </location>
</feature>
<evidence type="ECO:0000313" key="3">
    <source>
        <dbReference type="Proteomes" id="UP000078252"/>
    </source>
</evidence>
<gene>
    <name evidence="2" type="ORF">NS184_11480</name>
</gene>
<name>A0A175RMR0_9MICO</name>
<dbReference type="AlphaFoldDB" id="A0A175RMR0"/>
<feature type="compositionally biased region" description="Basic and acidic residues" evidence="1">
    <location>
        <begin position="150"/>
        <end position="163"/>
    </location>
</feature>
<dbReference type="EMBL" id="LDQC01000061">
    <property type="protein sequence ID" value="KTR04663.1"/>
    <property type="molecule type" value="Genomic_DNA"/>
</dbReference>
<comment type="caution">
    <text evidence="2">The sequence shown here is derived from an EMBL/GenBank/DDBJ whole genome shotgun (WGS) entry which is preliminary data.</text>
</comment>
<dbReference type="PATRIC" id="fig|33881.3.peg.2693"/>
<evidence type="ECO:0000256" key="1">
    <source>
        <dbReference type="SAM" id="MobiDB-lite"/>
    </source>
</evidence>
<dbReference type="STRING" id="33881.NS184_11480"/>
<proteinExistence type="predicted"/>
<evidence type="ECO:0000313" key="2">
    <source>
        <dbReference type="EMBL" id="KTR04663.1"/>
    </source>
</evidence>
<dbReference type="Proteomes" id="UP000078252">
    <property type="component" value="Unassembled WGS sequence"/>
</dbReference>
<feature type="compositionally biased region" description="Basic and acidic residues" evidence="1">
    <location>
        <begin position="34"/>
        <end position="72"/>
    </location>
</feature>
<reference evidence="2 3" key="1">
    <citation type="journal article" date="2016" name="Front. Microbiol.">
        <title>Genomic Resource of Rice Seed Associated Bacteria.</title>
        <authorList>
            <person name="Midha S."/>
            <person name="Bansal K."/>
            <person name="Sharma S."/>
            <person name="Kumar N."/>
            <person name="Patil P.P."/>
            <person name="Chaudhry V."/>
            <person name="Patil P.B."/>
        </authorList>
    </citation>
    <scope>NUCLEOTIDE SEQUENCE [LARGE SCALE GENOMIC DNA]</scope>
    <source>
        <strain evidence="2 3">NS184</strain>
    </source>
</reference>
<feature type="region of interest" description="Disordered" evidence="1">
    <location>
        <begin position="254"/>
        <end position="295"/>
    </location>
</feature>
<feature type="compositionally biased region" description="Basic and acidic residues" evidence="1">
    <location>
        <begin position="184"/>
        <end position="217"/>
    </location>
</feature>